<evidence type="ECO:0000256" key="2">
    <source>
        <dbReference type="ARBA" id="ARBA00022676"/>
    </source>
</evidence>
<gene>
    <name evidence="5" type="ORF">QVD17_39249</name>
</gene>
<keyword evidence="6" id="KW-1185">Reference proteome</keyword>
<dbReference type="GO" id="GO:0008194">
    <property type="term" value="F:UDP-glycosyltransferase activity"/>
    <property type="evidence" value="ECO:0007669"/>
    <property type="project" value="InterPro"/>
</dbReference>
<dbReference type="EMBL" id="JAUHHV010000011">
    <property type="protein sequence ID" value="KAK1407629.1"/>
    <property type="molecule type" value="Genomic_DNA"/>
</dbReference>
<accession>A0AAD8NF04</accession>
<evidence type="ECO:0000256" key="4">
    <source>
        <dbReference type="ARBA" id="ARBA00053747"/>
    </source>
</evidence>
<comment type="caution">
    <text evidence="5">The sequence shown here is derived from an EMBL/GenBank/DDBJ whole genome shotgun (WGS) entry which is preliminary data.</text>
</comment>
<evidence type="ECO:0008006" key="7">
    <source>
        <dbReference type="Google" id="ProtNLM"/>
    </source>
</evidence>
<dbReference type="FunFam" id="3.40.50.2000:FF:000056">
    <property type="entry name" value="Glycosyltransferase"/>
    <property type="match status" value="1"/>
</dbReference>
<keyword evidence="3" id="KW-0808">Transferase</keyword>
<comment type="function">
    <text evidence="4">May glycosylate diterpenes or flavonols in leaves.</text>
</comment>
<keyword evidence="2" id="KW-0328">Glycosyltransferase</keyword>
<evidence type="ECO:0000256" key="1">
    <source>
        <dbReference type="ARBA" id="ARBA00009995"/>
    </source>
</evidence>
<reference evidence="5" key="1">
    <citation type="journal article" date="2023" name="bioRxiv">
        <title>Improved chromosome-level genome assembly for marigold (Tagetes erecta).</title>
        <authorList>
            <person name="Jiang F."/>
            <person name="Yuan L."/>
            <person name="Wang S."/>
            <person name="Wang H."/>
            <person name="Xu D."/>
            <person name="Wang A."/>
            <person name="Fan W."/>
        </authorList>
    </citation>
    <scope>NUCLEOTIDE SEQUENCE</scope>
    <source>
        <strain evidence="5">WSJ</strain>
        <tissue evidence="5">Leaf</tissue>
    </source>
</reference>
<comment type="similarity">
    <text evidence="1">Belongs to the UDP-glycosyltransferase family.</text>
</comment>
<dbReference type="Pfam" id="PF00201">
    <property type="entry name" value="UDPGT"/>
    <property type="match status" value="1"/>
</dbReference>
<dbReference type="AlphaFoldDB" id="A0AAD8NF04"/>
<proteinExistence type="inferred from homology"/>
<organism evidence="5 6">
    <name type="scientific">Tagetes erecta</name>
    <name type="common">African marigold</name>
    <dbReference type="NCBI Taxonomy" id="13708"/>
    <lineage>
        <taxon>Eukaryota</taxon>
        <taxon>Viridiplantae</taxon>
        <taxon>Streptophyta</taxon>
        <taxon>Embryophyta</taxon>
        <taxon>Tracheophyta</taxon>
        <taxon>Spermatophyta</taxon>
        <taxon>Magnoliopsida</taxon>
        <taxon>eudicotyledons</taxon>
        <taxon>Gunneridae</taxon>
        <taxon>Pentapetalae</taxon>
        <taxon>asterids</taxon>
        <taxon>campanulids</taxon>
        <taxon>Asterales</taxon>
        <taxon>Asteraceae</taxon>
        <taxon>Asteroideae</taxon>
        <taxon>Heliantheae alliance</taxon>
        <taxon>Tageteae</taxon>
        <taxon>Tagetes</taxon>
    </lineage>
</organism>
<dbReference type="Proteomes" id="UP001229421">
    <property type="component" value="Unassembled WGS sequence"/>
</dbReference>
<dbReference type="PANTHER" id="PTHR48046:SF4">
    <property type="entry name" value="GLYCOSYLTRANSFERASE"/>
    <property type="match status" value="1"/>
</dbReference>
<dbReference type="PANTHER" id="PTHR48046">
    <property type="entry name" value="UDP-GLYCOSYLTRANSFERASE 72E1"/>
    <property type="match status" value="1"/>
</dbReference>
<sequence>MCLIEYEDVVCCKSNLEYEDEEDGDGCDCKSNKMRLLTMATGILVNSWDDMEPVALAALKHEAFFANIPTPPVYPIGPLTRRKEPEDSCKQIITWLDKQPKESVLFVTLGSGGTLTSEQLTELAWGLELSQQRFILVVRKPSDCASSAFFSAGGDEEDPIVYLPNGFVQRTNHVGLVVSCWAPQVAVLQHESTGAFLSHCGWNSTMECVKHGVPMIAWPMYAEQSMNATMLSDEVGVAMKMPVVGEGGETLVVGRKEIERVVRVVLESEQGRKLRNRAKELEVSGRETLSRDGSSNQTLTRVVESWKLGNNTSTEYASREETRATFALVCYK</sequence>
<evidence type="ECO:0000313" key="6">
    <source>
        <dbReference type="Proteomes" id="UP001229421"/>
    </source>
</evidence>
<name>A0AAD8NF04_TARER</name>
<dbReference type="InterPro" id="IPR002213">
    <property type="entry name" value="UDP_glucos_trans"/>
</dbReference>
<dbReference type="Gene3D" id="3.40.50.2000">
    <property type="entry name" value="Glycogen Phosphorylase B"/>
    <property type="match status" value="2"/>
</dbReference>
<evidence type="ECO:0000313" key="5">
    <source>
        <dbReference type="EMBL" id="KAK1407629.1"/>
    </source>
</evidence>
<dbReference type="CDD" id="cd03784">
    <property type="entry name" value="GT1_Gtf-like"/>
    <property type="match status" value="1"/>
</dbReference>
<evidence type="ECO:0000256" key="3">
    <source>
        <dbReference type="ARBA" id="ARBA00022679"/>
    </source>
</evidence>
<dbReference type="SUPFAM" id="SSF53756">
    <property type="entry name" value="UDP-Glycosyltransferase/glycogen phosphorylase"/>
    <property type="match status" value="1"/>
</dbReference>
<protein>
    <recommendedName>
        <fullName evidence="7">UDP-glycosyltransferases domain-containing protein</fullName>
    </recommendedName>
</protein>